<keyword evidence="2" id="KW-1185">Reference proteome</keyword>
<proteinExistence type="predicted"/>
<accession>A0A4S1DXN7</accession>
<comment type="caution">
    <text evidence="1">The sequence shown here is derived from an EMBL/GenBank/DDBJ whole genome shotgun (WGS) entry which is preliminary data.</text>
</comment>
<dbReference type="Proteomes" id="UP000307602">
    <property type="component" value="Unassembled WGS sequence"/>
</dbReference>
<dbReference type="OrthoDB" id="955522at2"/>
<gene>
    <name evidence="1" type="ORF">EM932_08640</name>
</gene>
<dbReference type="EMBL" id="SRSO01000009">
    <property type="protein sequence ID" value="TGV03041.1"/>
    <property type="molecule type" value="Genomic_DNA"/>
</dbReference>
<dbReference type="AlphaFoldDB" id="A0A4S1DXN7"/>
<evidence type="ECO:0008006" key="3">
    <source>
        <dbReference type="Google" id="ProtNLM"/>
    </source>
</evidence>
<protein>
    <recommendedName>
        <fullName evidence="3">Lipocalin-like domain-containing protein</fullName>
    </recommendedName>
</protein>
<reference evidence="1 2" key="1">
    <citation type="submission" date="2019-04" db="EMBL/GenBank/DDBJ databases">
        <authorList>
            <person name="Liu A."/>
        </authorList>
    </citation>
    <scope>NUCLEOTIDE SEQUENCE [LARGE SCALE GENOMIC DNA]</scope>
    <source>
        <strain evidence="1 2">RZ03</strain>
    </source>
</reference>
<dbReference type="RefSeq" id="WP_135876782.1">
    <property type="nucleotide sequence ID" value="NZ_SRSO01000009.1"/>
</dbReference>
<organism evidence="1 2">
    <name type="scientific">Flavivirga rizhaonensis</name>
    <dbReference type="NCBI Taxonomy" id="2559571"/>
    <lineage>
        <taxon>Bacteria</taxon>
        <taxon>Pseudomonadati</taxon>
        <taxon>Bacteroidota</taxon>
        <taxon>Flavobacteriia</taxon>
        <taxon>Flavobacteriales</taxon>
        <taxon>Flavobacteriaceae</taxon>
        <taxon>Flavivirga</taxon>
    </lineage>
</organism>
<evidence type="ECO:0000313" key="2">
    <source>
        <dbReference type="Proteomes" id="UP000307602"/>
    </source>
</evidence>
<evidence type="ECO:0000313" key="1">
    <source>
        <dbReference type="EMBL" id="TGV03041.1"/>
    </source>
</evidence>
<sequence length="141" mass="15499">MKNSFLMLLSLVLINCTSDDSKPKEEGSELLGKWKLIEQLSDPGDGSGTFNPIASNRTIEFFSNGTVTINGILCFMSSQVGDESSGTYSAVSGNDFSDGEIIPDDCDFNFVEPKVFYKIEGANLILWYLCIEPCGQKFIKI</sequence>
<name>A0A4S1DXN7_9FLAO</name>